<gene>
    <name evidence="1" type="ORF">AQPE_1671</name>
</gene>
<accession>A0A5K7S7L9</accession>
<dbReference type="AlphaFoldDB" id="A0A5K7S7L9"/>
<dbReference type="Proteomes" id="UP001193389">
    <property type="component" value="Chromosome"/>
</dbReference>
<organism evidence="1 2">
    <name type="scientific">Aquipluma nitroreducens</name>
    <dbReference type="NCBI Taxonomy" id="2010828"/>
    <lineage>
        <taxon>Bacteria</taxon>
        <taxon>Pseudomonadati</taxon>
        <taxon>Bacteroidota</taxon>
        <taxon>Bacteroidia</taxon>
        <taxon>Marinilabiliales</taxon>
        <taxon>Prolixibacteraceae</taxon>
        <taxon>Aquipluma</taxon>
    </lineage>
</organism>
<reference evidence="1" key="1">
    <citation type="journal article" date="2020" name="Int. J. Syst. Evol. Microbiol.">
        <title>Aquipluma nitroreducens gen. nov. sp. nov., a novel facultatively anaerobic bacterium isolated from a freshwater lake.</title>
        <authorList>
            <person name="Watanabe M."/>
            <person name="Kojima H."/>
            <person name="Fukui M."/>
        </authorList>
    </citation>
    <scope>NUCLEOTIDE SEQUENCE</scope>
    <source>
        <strain evidence="1">MeG22</strain>
    </source>
</reference>
<sequence length="37" mass="4187">MLKMLGKNKQSICYKSNVPKVLQNSFLNSEKPRASGF</sequence>
<keyword evidence="2" id="KW-1185">Reference proteome</keyword>
<dbReference type="EMBL" id="AP018694">
    <property type="protein sequence ID" value="BBE17520.1"/>
    <property type="molecule type" value="Genomic_DNA"/>
</dbReference>
<evidence type="ECO:0000313" key="2">
    <source>
        <dbReference type="Proteomes" id="UP001193389"/>
    </source>
</evidence>
<name>A0A5K7S7L9_9BACT</name>
<evidence type="ECO:0000313" key="1">
    <source>
        <dbReference type="EMBL" id="BBE17520.1"/>
    </source>
</evidence>
<protein>
    <submittedName>
        <fullName evidence="1">Uncharacterized protein</fullName>
    </submittedName>
</protein>
<proteinExistence type="predicted"/>
<dbReference type="KEGG" id="anf:AQPE_1671"/>